<feature type="domain" description="CtsR C-terminal dimerization" evidence="2">
    <location>
        <begin position="78"/>
        <end position="146"/>
    </location>
</feature>
<accession>A0A7G9W812</accession>
<name>A0A7G9W812_ALKCA</name>
<dbReference type="InterPro" id="IPR041908">
    <property type="entry name" value="CtsR_C_sf"/>
</dbReference>
<dbReference type="Gene3D" id="3.30.56.130">
    <property type="entry name" value="Transcriptional regulator CtsR, winged HTH domain"/>
    <property type="match status" value="1"/>
</dbReference>
<dbReference type="KEGG" id="acae:HYG86_08510"/>
<gene>
    <name evidence="3" type="ORF">HYG86_08510</name>
</gene>
<evidence type="ECO:0000313" key="4">
    <source>
        <dbReference type="Proteomes" id="UP000516160"/>
    </source>
</evidence>
<reference evidence="3 4" key="1">
    <citation type="submission" date="2020-07" db="EMBL/GenBank/DDBJ databases">
        <title>Alkalicella. sp. LB2 genome.</title>
        <authorList>
            <person name="Postec A."/>
            <person name="Quemeneur M."/>
        </authorList>
    </citation>
    <scope>NUCLEOTIDE SEQUENCE [LARGE SCALE GENOMIC DNA]</scope>
    <source>
        <strain evidence="3 4">LB2</strain>
    </source>
</reference>
<organism evidence="3 4">
    <name type="scientific">Alkalicella caledoniensis</name>
    <dbReference type="NCBI Taxonomy" id="2731377"/>
    <lineage>
        <taxon>Bacteria</taxon>
        <taxon>Bacillati</taxon>
        <taxon>Bacillota</taxon>
        <taxon>Clostridia</taxon>
        <taxon>Eubacteriales</taxon>
        <taxon>Proteinivoracaceae</taxon>
        <taxon>Alkalicella</taxon>
    </lineage>
</organism>
<dbReference type="AlphaFoldDB" id="A0A7G9W812"/>
<evidence type="ECO:0000259" key="1">
    <source>
        <dbReference type="Pfam" id="PF05848"/>
    </source>
</evidence>
<dbReference type="Proteomes" id="UP000516160">
    <property type="component" value="Chromosome"/>
</dbReference>
<evidence type="ECO:0000259" key="2">
    <source>
        <dbReference type="Pfam" id="PF17727"/>
    </source>
</evidence>
<dbReference type="InterPro" id="IPR041473">
    <property type="entry name" value="CtsR_C"/>
</dbReference>
<feature type="domain" description="CtsR N-terminal HTH" evidence="1">
    <location>
        <begin position="4"/>
        <end position="73"/>
    </location>
</feature>
<dbReference type="Pfam" id="PF17727">
    <property type="entry name" value="CtsR_C"/>
    <property type="match status" value="1"/>
</dbReference>
<sequence length="152" mass="17347">MSRLSNDIERYIKGLIEESQGKFVEIKRNEMAIVLRCVPSQINYVLQTRFSPERGYKVESQRGGGGYIRISKISPKATDILTHLKDYFDGGITHNQCKDLVIRLEETGIFTKREGKILIEITSANVLRIPLPLRDQVRAEMVKVALKNILES</sequence>
<dbReference type="Gene3D" id="1.10.1200.150">
    <property type="entry name" value="Transcriptional regulator CtsR, C-terminal domain"/>
    <property type="match status" value="1"/>
</dbReference>
<dbReference type="Pfam" id="PF05848">
    <property type="entry name" value="CtsR"/>
    <property type="match status" value="1"/>
</dbReference>
<protein>
    <submittedName>
        <fullName evidence="3">CtsR family transcriptional regulator</fullName>
    </submittedName>
</protein>
<dbReference type="RefSeq" id="WP_213168842.1">
    <property type="nucleotide sequence ID" value="NZ_CP058559.1"/>
</dbReference>
<dbReference type="EMBL" id="CP058559">
    <property type="protein sequence ID" value="QNO14824.1"/>
    <property type="molecule type" value="Genomic_DNA"/>
</dbReference>
<proteinExistence type="predicted"/>
<evidence type="ECO:0000313" key="3">
    <source>
        <dbReference type="EMBL" id="QNO14824.1"/>
    </source>
</evidence>
<keyword evidence="4" id="KW-1185">Reference proteome</keyword>
<dbReference type="InterPro" id="IPR040465">
    <property type="entry name" value="CtsR_N"/>
</dbReference>
<dbReference type="InterPro" id="IPR041902">
    <property type="entry name" value="CtsR_N_sf"/>
</dbReference>